<comment type="catalytic activity">
    <reaction evidence="1">
        <text>a 4-O-methyl-thymidine in DNA + L-cysteinyl-[protein] = a thymidine in DNA + S-methyl-L-cysteinyl-[protein]</text>
        <dbReference type="Rhea" id="RHEA:53428"/>
        <dbReference type="Rhea" id="RHEA-COMP:10131"/>
        <dbReference type="Rhea" id="RHEA-COMP:10132"/>
        <dbReference type="Rhea" id="RHEA-COMP:13555"/>
        <dbReference type="Rhea" id="RHEA-COMP:13556"/>
        <dbReference type="ChEBI" id="CHEBI:29950"/>
        <dbReference type="ChEBI" id="CHEBI:82612"/>
        <dbReference type="ChEBI" id="CHEBI:137386"/>
        <dbReference type="ChEBI" id="CHEBI:137387"/>
        <dbReference type="EC" id="2.1.1.63"/>
    </reaction>
</comment>
<keyword evidence="7" id="KW-0227">DNA damage</keyword>
<keyword evidence="5 13" id="KW-0489">Methyltransferase</keyword>
<comment type="similarity">
    <text evidence="2">Belongs to the MGMT family.</text>
</comment>
<keyword evidence="8" id="KW-0234">DNA repair</keyword>
<evidence type="ECO:0000256" key="5">
    <source>
        <dbReference type="ARBA" id="ARBA00022603"/>
    </source>
</evidence>
<reference evidence="13 14" key="1">
    <citation type="journal article" date="2019" name="Nat. Ecol. Evol.">
        <title>Megaphylogeny resolves global patterns of mushroom evolution.</title>
        <authorList>
            <person name="Varga T."/>
            <person name="Krizsan K."/>
            <person name="Foldi C."/>
            <person name="Dima B."/>
            <person name="Sanchez-Garcia M."/>
            <person name="Sanchez-Ramirez S."/>
            <person name="Szollosi G.J."/>
            <person name="Szarkandi J.G."/>
            <person name="Papp V."/>
            <person name="Albert L."/>
            <person name="Andreopoulos W."/>
            <person name="Angelini C."/>
            <person name="Antonin V."/>
            <person name="Barry K.W."/>
            <person name="Bougher N.L."/>
            <person name="Buchanan P."/>
            <person name="Buyck B."/>
            <person name="Bense V."/>
            <person name="Catcheside P."/>
            <person name="Chovatia M."/>
            <person name="Cooper J."/>
            <person name="Damon W."/>
            <person name="Desjardin D."/>
            <person name="Finy P."/>
            <person name="Geml J."/>
            <person name="Haridas S."/>
            <person name="Hughes K."/>
            <person name="Justo A."/>
            <person name="Karasinski D."/>
            <person name="Kautmanova I."/>
            <person name="Kiss B."/>
            <person name="Kocsube S."/>
            <person name="Kotiranta H."/>
            <person name="LaButti K.M."/>
            <person name="Lechner B.E."/>
            <person name="Liimatainen K."/>
            <person name="Lipzen A."/>
            <person name="Lukacs Z."/>
            <person name="Mihaltcheva S."/>
            <person name="Morgado L.N."/>
            <person name="Niskanen T."/>
            <person name="Noordeloos M.E."/>
            <person name="Ohm R.A."/>
            <person name="Ortiz-Santana B."/>
            <person name="Ovrebo C."/>
            <person name="Racz N."/>
            <person name="Riley R."/>
            <person name="Savchenko A."/>
            <person name="Shiryaev A."/>
            <person name="Soop K."/>
            <person name="Spirin V."/>
            <person name="Szebenyi C."/>
            <person name="Tomsovsky M."/>
            <person name="Tulloss R.E."/>
            <person name="Uehling J."/>
            <person name="Grigoriev I.V."/>
            <person name="Vagvolgyi C."/>
            <person name="Papp T."/>
            <person name="Martin F.M."/>
            <person name="Miettinen O."/>
            <person name="Hibbett D.S."/>
            <person name="Nagy L.G."/>
        </authorList>
    </citation>
    <scope>NUCLEOTIDE SEQUENCE [LARGE SCALE GENOMIC DNA]</scope>
    <source>
        <strain evidence="13 14">CBS 309.79</strain>
    </source>
</reference>
<comment type="catalytic activity">
    <reaction evidence="11">
        <text>a 6-O-methyl-2'-deoxyguanosine in DNA + L-cysteinyl-[protein] = S-methyl-L-cysteinyl-[protein] + a 2'-deoxyguanosine in DNA</text>
        <dbReference type="Rhea" id="RHEA:24000"/>
        <dbReference type="Rhea" id="RHEA-COMP:10131"/>
        <dbReference type="Rhea" id="RHEA-COMP:10132"/>
        <dbReference type="Rhea" id="RHEA-COMP:11367"/>
        <dbReference type="Rhea" id="RHEA-COMP:11368"/>
        <dbReference type="ChEBI" id="CHEBI:29950"/>
        <dbReference type="ChEBI" id="CHEBI:82612"/>
        <dbReference type="ChEBI" id="CHEBI:85445"/>
        <dbReference type="ChEBI" id="CHEBI:85448"/>
        <dbReference type="EC" id="2.1.1.63"/>
    </reaction>
</comment>
<evidence type="ECO:0000259" key="12">
    <source>
        <dbReference type="Pfam" id="PF01035"/>
    </source>
</evidence>
<dbReference type="PANTHER" id="PTHR10815:SF13">
    <property type="entry name" value="METHYLATED-DNA--PROTEIN-CYSTEINE METHYLTRANSFERASE"/>
    <property type="match status" value="1"/>
</dbReference>
<dbReference type="EC" id="2.1.1.63" evidence="3"/>
<dbReference type="STRING" id="1884261.A0A5C3Q5S6"/>
<evidence type="ECO:0000256" key="10">
    <source>
        <dbReference type="ARBA" id="ARBA00031621"/>
    </source>
</evidence>
<evidence type="ECO:0000256" key="4">
    <source>
        <dbReference type="ARBA" id="ARBA00015377"/>
    </source>
</evidence>
<evidence type="ECO:0000256" key="6">
    <source>
        <dbReference type="ARBA" id="ARBA00022679"/>
    </source>
</evidence>
<proteinExistence type="inferred from homology"/>
<dbReference type="OrthoDB" id="1907495at2759"/>
<dbReference type="GO" id="GO:0006281">
    <property type="term" value="P:DNA repair"/>
    <property type="evidence" value="ECO:0007669"/>
    <property type="project" value="UniProtKB-KW"/>
</dbReference>
<dbReference type="GO" id="GO:0032259">
    <property type="term" value="P:methylation"/>
    <property type="evidence" value="ECO:0007669"/>
    <property type="project" value="UniProtKB-KW"/>
</dbReference>
<evidence type="ECO:0000313" key="14">
    <source>
        <dbReference type="Proteomes" id="UP000305067"/>
    </source>
</evidence>
<accession>A0A5C3Q5S6</accession>
<evidence type="ECO:0000256" key="3">
    <source>
        <dbReference type="ARBA" id="ARBA00011918"/>
    </source>
</evidence>
<dbReference type="PROSITE" id="PS00374">
    <property type="entry name" value="MGMT"/>
    <property type="match status" value="1"/>
</dbReference>
<dbReference type="GO" id="GO:0003908">
    <property type="term" value="F:methylated-DNA-[protein]-cysteine S-methyltransferase activity"/>
    <property type="evidence" value="ECO:0007669"/>
    <property type="project" value="UniProtKB-EC"/>
</dbReference>
<dbReference type="Pfam" id="PF01035">
    <property type="entry name" value="DNA_binding_1"/>
    <property type="match status" value="1"/>
</dbReference>
<dbReference type="AlphaFoldDB" id="A0A5C3Q5S6"/>
<keyword evidence="14" id="KW-1185">Reference proteome</keyword>
<dbReference type="InterPro" id="IPR036388">
    <property type="entry name" value="WH-like_DNA-bd_sf"/>
</dbReference>
<dbReference type="NCBIfam" id="TIGR00589">
    <property type="entry name" value="ogt"/>
    <property type="match status" value="1"/>
</dbReference>
<evidence type="ECO:0000256" key="2">
    <source>
        <dbReference type="ARBA" id="ARBA00008711"/>
    </source>
</evidence>
<keyword evidence="6 13" id="KW-0808">Transferase</keyword>
<dbReference type="Gene3D" id="1.10.10.10">
    <property type="entry name" value="Winged helix-like DNA-binding domain superfamily/Winged helix DNA-binding domain"/>
    <property type="match status" value="1"/>
</dbReference>
<protein>
    <recommendedName>
        <fullName evidence="4">Methylated-DNA--protein-cysteine methyltransferase</fullName>
        <ecNumber evidence="3">2.1.1.63</ecNumber>
    </recommendedName>
    <alternativeName>
        <fullName evidence="9">6-O-methylguanine-DNA methyltransferase</fullName>
    </alternativeName>
    <alternativeName>
        <fullName evidence="10">O-6-methylguanine-DNA-alkyltransferase</fullName>
    </alternativeName>
</protein>
<dbReference type="SUPFAM" id="SSF46767">
    <property type="entry name" value="Methylated DNA-protein cysteine methyltransferase, C-terminal domain"/>
    <property type="match status" value="1"/>
</dbReference>
<feature type="domain" description="Methylated-DNA-[protein]-cysteine S-methyltransferase DNA binding" evidence="12">
    <location>
        <begin position="77"/>
        <end position="160"/>
    </location>
</feature>
<dbReference type="EMBL" id="ML178862">
    <property type="protein sequence ID" value="TFK96359.1"/>
    <property type="molecule type" value="Genomic_DNA"/>
</dbReference>
<organism evidence="13 14">
    <name type="scientific">Pterulicium gracile</name>
    <dbReference type="NCBI Taxonomy" id="1884261"/>
    <lineage>
        <taxon>Eukaryota</taxon>
        <taxon>Fungi</taxon>
        <taxon>Dikarya</taxon>
        <taxon>Basidiomycota</taxon>
        <taxon>Agaricomycotina</taxon>
        <taxon>Agaricomycetes</taxon>
        <taxon>Agaricomycetidae</taxon>
        <taxon>Agaricales</taxon>
        <taxon>Pleurotineae</taxon>
        <taxon>Pterulaceae</taxon>
        <taxon>Pterulicium</taxon>
    </lineage>
</organism>
<dbReference type="InterPro" id="IPR036217">
    <property type="entry name" value="MethylDNA_cys_MeTrfase_DNAb"/>
</dbReference>
<evidence type="ECO:0000256" key="1">
    <source>
        <dbReference type="ARBA" id="ARBA00001286"/>
    </source>
</evidence>
<evidence type="ECO:0000313" key="13">
    <source>
        <dbReference type="EMBL" id="TFK96359.1"/>
    </source>
</evidence>
<evidence type="ECO:0000256" key="11">
    <source>
        <dbReference type="ARBA" id="ARBA00049348"/>
    </source>
</evidence>
<dbReference type="InterPro" id="IPR001497">
    <property type="entry name" value="MethylDNA_cys_MeTrfase_AS"/>
</dbReference>
<dbReference type="PANTHER" id="PTHR10815">
    <property type="entry name" value="METHYLATED-DNA--PROTEIN-CYSTEINE METHYLTRANSFERASE"/>
    <property type="match status" value="1"/>
</dbReference>
<dbReference type="CDD" id="cd06445">
    <property type="entry name" value="ATase"/>
    <property type="match status" value="1"/>
</dbReference>
<dbReference type="Proteomes" id="UP000305067">
    <property type="component" value="Unassembled WGS sequence"/>
</dbReference>
<sequence length="186" mass="20500">MPAVRKGLPAPRMLLGSHKPIQEPPPPMVTIIGSLDQLPVELDDLPPLSADGIVFPVTAGERERYRTKAGKRVTQHQWAVYDFSLRIPKGKIVRYKDICTALGTGSPRSVGSALRNNPFAPYIPCHRIVASNFFVGGYSGQWGEGHKVNRKLHLLEEEGVSFDAKGYVEGGERFLWKPEAGSIRKG</sequence>
<evidence type="ECO:0000256" key="9">
    <source>
        <dbReference type="ARBA" id="ARBA00030795"/>
    </source>
</evidence>
<name>A0A5C3Q5S6_9AGAR</name>
<evidence type="ECO:0000256" key="7">
    <source>
        <dbReference type="ARBA" id="ARBA00022763"/>
    </source>
</evidence>
<gene>
    <name evidence="13" type="ORF">BDV98DRAFT_576333</name>
</gene>
<dbReference type="InterPro" id="IPR014048">
    <property type="entry name" value="MethylDNA_cys_MeTrfase_DNA-bd"/>
</dbReference>
<evidence type="ECO:0000256" key="8">
    <source>
        <dbReference type="ARBA" id="ARBA00023204"/>
    </source>
</evidence>